<feature type="domain" description="Protein kinase" evidence="1">
    <location>
        <begin position="103"/>
        <end position="417"/>
    </location>
</feature>
<dbReference type="PANTHER" id="PTHR22961:SF13">
    <property type="entry name" value="TRIBBLES"/>
    <property type="match status" value="1"/>
</dbReference>
<dbReference type="Proteomes" id="UP000681722">
    <property type="component" value="Unassembled WGS sequence"/>
</dbReference>
<dbReference type="OrthoDB" id="410920at2759"/>
<evidence type="ECO:0000313" key="3">
    <source>
        <dbReference type="EMBL" id="CAF3524068.1"/>
    </source>
</evidence>
<comment type="caution">
    <text evidence="2">The sequence shown here is derived from an EMBL/GenBank/DDBJ whole genome shotgun (WGS) entry which is preliminary data.</text>
</comment>
<gene>
    <name evidence="2" type="ORF">GPM918_LOCUS506</name>
    <name evidence="3" type="ORF">SRO942_LOCUS507</name>
</gene>
<dbReference type="GO" id="GO:0004672">
    <property type="term" value="F:protein kinase activity"/>
    <property type="evidence" value="ECO:0007669"/>
    <property type="project" value="InterPro"/>
</dbReference>
<dbReference type="AlphaFoldDB" id="A0A813NZE3"/>
<dbReference type="InterPro" id="IPR024104">
    <property type="entry name" value="Tribbles/Ser_Thr_kinase_40"/>
</dbReference>
<protein>
    <recommendedName>
        <fullName evidence="1">Protein kinase domain-containing protein</fullName>
    </recommendedName>
</protein>
<accession>A0A813NZE3</accession>
<keyword evidence="4" id="KW-1185">Reference proteome</keyword>
<dbReference type="Pfam" id="PF00069">
    <property type="entry name" value="Pkinase"/>
    <property type="match status" value="1"/>
</dbReference>
<dbReference type="GO" id="GO:0005524">
    <property type="term" value="F:ATP binding"/>
    <property type="evidence" value="ECO:0007669"/>
    <property type="project" value="InterPro"/>
</dbReference>
<name>A0A813NZE3_9BILA</name>
<dbReference type="Proteomes" id="UP000663829">
    <property type="component" value="Unassembled WGS sequence"/>
</dbReference>
<dbReference type="InterPro" id="IPR011009">
    <property type="entry name" value="Kinase-like_dom_sf"/>
</dbReference>
<dbReference type="GO" id="GO:0005634">
    <property type="term" value="C:nucleus"/>
    <property type="evidence" value="ECO:0007669"/>
    <property type="project" value="TreeGrafter"/>
</dbReference>
<reference evidence="2" key="1">
    <citation type="submission" date="2021-02" db="EMBL/GenBank/DDBJ databases">
        <authorList>
            <person name="Nowell W R."/>
        </authorList>
    </citation>
    <scope>NUCLEOTIDE SEQUENCE</scope>
</reference>
<evidence type="ECO:0000259" key="1">
    <source>
        <dbReference type="PROSITE" id="PS50011"/>
    </source>
</evidence>
<sequence>MNSSQVLQSSSSSTLSSIKYPPNVRRLIVSSLSTSSPQSAIPTDSGPLTPDVGNLVNPFVTAVQTIQNASSTEPISVQNSPSQTTGDIPTTQIQEFLPLPPPQPVVRHVGNYDLTEVKFDDFRCARHRETGEEYLYKEFALDTLRQRLEPYYRLANIILRKHSTNSYHYQSQSLQTETFVQTGETAFTHSTSLHTNNLSSSQHNITFDYKTINQLSLKYHIHFYREIITLESTAIVLYPKYSSNLHMYITEKHRLNENECRRLFTQIINSVKLCHEVGLIVRDLKLRKIIFTNQQHTQLLLTGLDDAIILQDRTNDLVSSRFSCPVYACPEIVLNRQMYSGKMADSWSLGIILYTMLFGRYPFCDKTLVGLFIKIGRCRPDIPRTITMKARSLLRSLIRVKPDERLVSNDILGHVWFGDINNNNSNSVNVDEINGGGYYDLTRTTTATNELENDLTMKEDAVVPNIKFD</sequence>
<dbReference type="PANTHER" id="PTHR22961">
    <property type="entry name" value="SER/THR PROTEIN KINASE-TRB"/>
    <property type="match status" value="1"/>
</dbReference>
<dbReference type="SMART" id="SM00220">
    <property type="entry name" value="S_TKc"/>
    <property type="match status" value="1"/>
</dbReference>
<dbReference type="SUPFAM" id="SSF56112">
    <property type="entry name" value="Protein kinase-like (PK-like)"/>
    <property type="match status" value="1"/>
</dbReference>
<evidence type="ECO:0000313" key="2">
    <source>
        <dbReference type="EMBL" id="CAF0745354.1"/>
    </source>
</evidence>
<dbReference type="GO" id="GO:0031434">
    <property type="term" value="F:mitogen-activated protein kinase kinase binding"/>
    <property type="evidence" value="ECO:0007669"/>
    <property type="project" value="TreeGrafter"/>
</dbReference>
<dbReference type="PROSITE" id="PS50011">
    <property type="entry name" value="PROTEIN_KINASE_DOM"/>
    <property type="match status" value="1"/>
</dbReference>
<dbReference type="EMBL" id="CAJNOQ010000040">
    <property type="protein sequence ID" value="CAF0745354.1"/>
    <property type="molecule type" value="Genomic_DNA"/>
</dbReference>
<proteinExistence type="predicted"/>
<dbReference type="GO" id="GO:0032436">
    <property type="term" value="P:positive regulation of proteasomal ubiquitin-dependent protein catabolic process"/>
    <property type="evidence" value="ECO:0007669"/>
    <property type="project" value="TreeGrafter"/>
</dbReference>
<dbReference type="EMBL" id="CAJOBC010000040">
    <property type="protein sequence ID" value="CAF3524068.1"/>
    <property type="molecule type" value="Genomic_DNA"/>
</dbReference>
<dbReference type="Gene3D" id="1.10.510.10">
    <property type="entry name" value="Transferase(Phosphotransferase) domain 1"/>
    <property type="match status" value="1"/>
</dbReference>
<dbReference type="InterPro" id="IPR000719">
    <property type="entry name" value="Prot_kinase_dom"/>
</dbReference>
<organism evidence="2 4">
    <name type="scientific">Didymodactylos carnosus</name>
    <dbReference type="NCBI Taxonomy" id="1234261"/>
    <lineage>
        <taxon>Eukaryota</taxon>
        <taxon>Metazoa</taxon>
        <taxon>Spiralia</taxon>
        <taxon>Gnathifera</taxon>
        <taxon>Rotifera</taxon>
        <taxon>Eurotatoria</taxon>
        <taxon>Bdelloidea</taxon>
        <taxon>Philodinida</taxon>
        <taxon>Philodinidae</taxon>
        <taxon>Didymodactylos</taxon>
    </lineage>
</organism>
<evidence type="ECO:0000313" key="4">
    <source>
        <dbReference type="Proteomes" id="UP000663829"/>
    </source>
</evidence>